<proteinExistence type="predicted"/>
<dbReference type="EMBL" id="AZEH01000037">
    <property type="protein sequence ID" value="KRL04943.1"/>
    <property type="molecule type" value="Genomic_DNA"/>
</dbReference>
<reference evidence="1 2" key="1">
    <citation type="journal article" date="2015" name="Genome Announc.">
        <title>Expanding the biotechnology potential of lactobacilli through comparative genomics of 213 strains and associated genera.</title>
        <authorList>
            <person name="Sun Z."/>
            <person name="Harris H.M."/>
            <person name="McCann A."/>
            <person name="Guo C."/>
            <person name="Argimon S."/>
            <person name="Zhang W."/>
            <person name="Yang X."/>
            <person name="Jeffery I.B."/>
            <person name="Cooney J.C."/>
            <person name="Kagawa T.F."/>
            <person name="Liu W."/>
            <person name="Song Y."/>
            <person name="Salvetti E."/>
            <person name="Wrobel A."/>
            <person name="Rasinkangas P."/>
            <person name="Parkhill J."/>
            <person name="Rea M.C."/>
            <person name="O'Sullivan O."/>
            <person name="Ritari J."/>
            <person name="Douillard F.P."/>
            <person name="Paul Ross R."/>
            <person name="Yang R."/>
            <person name="Briner A.E."/>
            <person name="Felis G.E."/>
            <person name="de Vos W.M."/>
            <person name="Barrangou R."/>
            <person name="Klaenhammer T.R."/>
            <person name="Caufield P.W."/>
            <person name="Cui Y."/>
            <person name="Zhang H."/>
            <person name="O'Toole P.W."/>
        </authorList>
    </citation>
    <scope>NUCLEOTIDE SEQUENCE [LARGE SCALE GENOMIC DNA]</scope>
    <source>
        <strain evidence="1 2">DSM 19972</strain>
    </source>
</reference>
<protein>
    <submittedName>
        <fullName evidence="1">Uncharacterized protein</fullName>
    </submittedName>
</protein>
<dbReference type="AlphaFoldDB" id="A0A0R1M9Y0"/>
<name>A0A0R1M9Y0_9LACO</name>
<evidence type="ECO:0000313" key="2">
    <source>
        <dbReference type="Proteomes" id="UP000051686"/>
    </source>
</evidence>
<keyword evidence="2" id="KW-1185">Reference proteome</keyword>
<gene>
    <name evidence="1" type="ORF">FD46_GL001167</name>
</gene>
<dbReference type="Proteomes" id="UP000051686">
    <property type="component" value="Unassembled WGS sequence"/>
</dbReference>
<evidence type="ECO:0000313" key="1">
    <source>
        <dbReference type="EMBL" id="KRL04943.1"/>
    </source>
</evidence>
<organism evidence="1 2">
    <name type="scientific">Liquorilactobacillus oeni DSM 19972</name>
    <dbReference type="NCBI Taxonomy" id="1423777"/>
    <lineage>
        <taxon>Bacteria</taxon>
        <taxon>Bacillati</taxon>
        <taxon>Bacillota</taxon>
        <taxon>Bacilli</taxon>
        <taxon>Lactobacillales</taxon>
        <taxon>Lactobacillaceae</taxon>
        <taxon>Liquorilactobacillus</taxon>
    </lineage>
</organism>
<accession>A0A0R1M9Y0</accession>
<sequence length="102" mass="11718">MKGGYIVDFYINLANNLKLQVEEKTVVTGYVVKGDIKDTHLAKVFSTSFEKWHKEQHDESSSQEMFDYLACILTHIDWFSIGSAVNHPQIYSTNSIQSIIKF</sequence>
<comment type="caution">
    <text evidence="1">The sequence shown here is derived from an EMBL/GenBank/DDBJ whole genome shotgun (WGS) entry which is preliminary data.</text>
</comment>
<dbReference type="PATRIC" id="fig|1423777.3.peg.1207"/>